<dbReference type="NCBIfam" id="TIGR03025">
    <property type="entry name" value="EPS_sugtrans"/>
    <property type="match status" value="1"/>
</dbReference>
<gene>
    <name evidence="9" type="ORF">IAA93_05155</name>
</gene>
<organism evidence="9 10">
    <name type="scientific">Candidatus Avibacteroides avistercoris</name>
    <dbReference type="NCBI Taxonomy" id="2840690"/>
    <lineage>
        <taxon>Bacteria</taxon>
        <taxon>Pseudomonadati</taxon>
        <taxon>Bacteroidota</taxon>
        <taxon>Bacteroidia</taxon>
        <taxon>Bacteroidales</taxon>
        <taxon>Bacteroidaceae</taxon>
        <taxon>Bacteroidaceae incertae sedis</taxon>
        <taxon>Candidatus Avibacteroides</taxon>
    </lineage>
</organism>
<comment type="similarity">
    <text evidence="2">Belongs to the bacterial sugar transferase family.</text>
</comment>
<comment type="subcellular location">
    <subcellularLocation>
        <location evidence="1">Membrane</location>
        <topology evidence="1">Multi-pass membrane protein</topology>
    </subcellularLocation>
</comment>
<dbReference type="EC" id="2.7.8.31" evidence="9"/>
<dbReference type="Pfam" id="PF13727">
    <property type="entry name" value="CoA_binding_3"/>
    <property type="match status" value="1"/>
</dbReference>
<keyword evidence="4 7" id="KW-0812">Transmembrane</keyword>
<dbReference type="PANTHER" id="PTHR30576">
    <property type="entry name" value="COLANIC BIOSYNTHESIS UDP-GLUCOSE LIPID CARRIER TRANSFERASE"/>
    <property type="match status" value="1"/>
</dbReference>
<sequence length="465" mass="54113">MKQQLRYAHLIDTCVIIGDFLIINILMVAIFSLFNDHMADDFQMKSWLVHIVTNLCYALSITIFGVKLSHRIIYAEKIVQNAFWTVVFFFIVFMAFMTILKMQEVSRLLVMVYFMSTLAALVLWRLGFRFALKHYRNLGFNYKNIIIIGAGNNGMAVYDEMLNEDGAGFKVLGFFDDSKKEMPQGTKLLGKVDDAIEFIRQNPIDEVYCTLPDSDEEKIMRLLSFCENNMIRFYIVPVIHRYMKKTLKLDSLGNIPVFALRDEPLRYPLNKFIKRTFDVIFSLCFLILLFPIVFIIVSIGIKLTSPGPIFFTQERTGKKGRSFRCYKFRTMKVNGQADTAQAVKGDPRVTRFGAFLRRTNLDEMPQFFNVLIGNMSVVGPRPHMLKHTIEYSAIIDKYMLRHLAKPGITGWAQVNGYRGETKELSQMEKRVEYDVWYIENWSFFLDLKIIYLTIKNMVKGEKNAY</sequence>
<evidence type="ECO:0000256" key="3">
    <source>
        <dbReference type="ARBA" id="ARBA00022679"/>
    </source>
</evidence>
<dbReference type="GO" id="GO:0016020">
    <property type="term" value="C:membrane"/>
    <property type="evidence" value="ECO:0007669"/>
    <property type="project" value="UniProtKB-SubCell"/>
</dbReference>
<feature type="transmembrane region" description="Helical" evidence="7">
    <location>
        <begin position="279"/>
        <end position="301"/>
    </location>
</feature>
<dbReference type="NCBIfam" id="TIGR03023">
    <property type="entry name" value="WcaJ_sugtrans"/>
    <property type="match status" value="1"/>
</dbReference>
<dbReference type="Proteomes" id="UP000787625">
    <property type="component" value="Unassembled WGS sequence"/>
</dbReference>
<dbReference type="Pfam" id="PF02397">
    <property type="entry name" value="Bac_transf"/>
    <property type="match status" value="1"/>
</dbReference>
<dbReference type="EMBL" id="DWUP01000108">
    <property type="protein sequence ID" value="HJD53092.1"/>
    <property type="molecule type" value="Genomic_DNA"/>
</dbReference>
<name>A0A9D2ZUH7_9BACT</name>
<reference evidence="9" key="1">
    <citation type="journal article" date="2021" name="PeerJ">
        <title>Extensive microbial diversity within the chicken gut microbiome revealed by metagenomics and culture.</title>
        <authorList>
            <person name="Gilroy R."/>
            <person name="Ravi A."/>
            <person name="Getino M."/>
            <person name="Pursley I."/>
            <person name="Horton D.L."/>
            <person name="Alikhan N.F."/>
            <person name="Baker D."/>
            <person name="Gharbi K."/>
            <person name="Hall N."/>
            <person name="Watson M."/>
            <person name="Adriaenssens E.M."/>
            <person name="Foster-Nyarko E."/>
            <person name="Jarju S."/>
            <person name="Secka A."/>
            <person name="Antonio M."/>
            <person name="Oren A."/>
            <person name="Chaudhuri R.R."/>
            <person name="La Ragione R."/>
            <person name="Hildebrand F."/>
            <person name="Pallen M.J."/>
        </authorList>
    </citation>
    <scope>NUCLEOTIDE SEQUENCE</scope>
    <source>
        <strain evidence="9">MalCec1-1739</strain>
    </source>
</reference>
<feature type="transmembrane region" description="Helical" evidence="7">
    <location>
        <begin position="105"/>
        <end position="126"/>
    </location>
</feature>
<feature type="transmembrane region" description="Helical" evidence="7">
    <location>
        <begin position="7"/>
        <end position="34"/>
    </location>
</feature>
<dbReference type="AlphaFoldDB" id="A0A9D2ZUH7"/>
<evidence type="ECO:0000313" key="10">
    <source>
        <dbReference type="Proteomes" id="UP000787625"/>
    </source>
</evidence>
<dbReference type="PANTHER" id="PTHR30576:SF0">
    <property type="entry name" value="UNDECAPRENYL-PHOSPHATE N-ACETYLGALACTOSAMINYL 1-PHOSPHATE TRANSFERASE-RELATED"/>
    <property type="match status" value="1"/>
</dbReference>
<evidence type="ECO:0000259" key="8">
    <source>
        <dbReference type="Pfam" id="PF02397"/>
    </source>
</evidence>
<feature type="domain" description="Bacterial sugar transferase" evidence="8">
    <location>
        <begin position="274"/>
        <end position="458"/>
    </location>
</feature>
<proteinExistence type="inferred from homology"/>
<keyword evidence="6 7" id="KW-0472">Membrane</keyword>
<dbReference type="InterPro" id="IPR036291">
    <property type="entry name" value="NAD(P)-bd_dom_sf"/>
</dbReference>
<feature type="transmembrane region" description="Helical" evidence="7">
    <location>
        <begin position="78"/>
        <end position="99"/>
    </location>
</feature>
<protein>
    <submittedName>
        <fullName evidence="9">Undecaprenyl-phosphate glucose phosphotransferase</fullName>
        <ecNumber evidence="9">2.7.8.31</ecNumber>
    </submittedName>
</protein>
<dbReference type="InterPro" id="IPR003362">
    <property type="entry name" value="Bact_transf"/>
</dbReference>
<dbReference type="InterPro" id="IPR017475">
    <property type="entry name" value="EPS_sugar_tfrase"/>
</dbReference>
<feature type="transmembrane region" description="Helical" evidence="7">
    <location>
        <begin position="46"/>
        <end position="66"/>
    </location>
</feature>
<evidence type="ECO:0000256" key="7">
    <source>
        <dbReference type="SAM" id="Phobius"/>
    </source>
</evidence>
<keyword evidence="5 7" id="KW-1133">Transmembrane helix</keyword>
<evidence type="ECO:0000256" key="2">
    <source>
        <dbReference type="ARBA" id="ARBA00006464"/>
    </source>
</evidence>
<evidence type="ECO:0000256" key="6">
    <source>
        <dbReference type="ARBA" id="ARBA00023136"/>
    </source>
</evidence>
<reference evidence="9" key="2">
    <citation type="submission" date="2021-04" db="EMBL/GenBank/DDBJ databases">
        <authorList>
            <person name="Gilroy R."/>
        </authorList>
    </citation>
    <scope>NUCLEOTIDE SEQUENCE</scope>
    <source>
        <strain evidence="9">MalCec1-1739</strain>
    </source>
</reference>
<accession>A0A9D2ZUH7</accession>
<keyword evidence="3 9" id="KW-0808">Transferase</keyword>
<dbReference type="SUPFAM" id="SSF51735">
    <property type="entry name" value="NAD(P)-binding Rossmann-fold domains"/>
    <property type="match status" value="1"/>
</dbReference>
<evidence type="ECO:0000256" key="4">
    <source>
        <dbReference type="ARBA" id="ARBA00022692"/>
    </source>
</evidence>
<dbReference type="InterPro" id="IPR017473">
    <property type="entry name" value="Undecaprenyl-P_gluc_Ptfrase"/>
</dbReference>
<evidence type="ECO:0000256" key="1">
    <source>
        <dbReference type="ARBA" id="ARBA00004141"/>
    </source>
</evidence>
<dbReference type="Gene3D" id="3.40.50.720">
    <property type="entry name" value="NAD(P)-binding Rossmann-like Domain"/>
    <property type="match status" value="1"/>
</dbReference>
<dbReference type="GO" id="GO:0089702">
    <property type="term" value="F:undecaprenyl-phosphate glucose phosphotransferase activity"/>
    <property type="evidence" value="ECO:0007669"/>
    <property type="project" value="UniProtKB-EC"/>
</dbReference>
<comment type="caution">
    <text evidence="9">The sequence shown here is derived from an EMBL/GenBank/DDBJ whole genome shotgun (WGS) entry which is preliminary data.</text>
</comment>
<evidence type="ECO:0000313" key="9">
    <source>
        <dbReference type="EMBL" id="HJD53092.1"/>
    </source>
</evidence>
<evidence type="ECO:0000256" key="5">
    <source>
        <dbReference type="ARBA" id="ARBA00022989"/>
    </source>
</evidence>